<name>Q1IRX6_KORVE</name>
<dbReference type="InterPro" id="IPR009081">
    <property type="entry name" value="PP-bd_ACP"/>
</dbReference>
<feature type="domain" description="Carrier" evidence="1">
    <location>
        <begin position="2"/>
        <end position="81"/>
    </location>
</feature>
<dbReference type="SUPFAM" id="SSF47336">
    <property type="entry name" value="ACP-like"/>
    <property type="match status" value="1"/>
</dbReference>
<evidence type="ECO:0000259" key="1">
    <source>
        <dbReference type="PROSITE" id="PS50075"/>
    </source>
</evidence>
<evidence type="ECO:0000313" key="2">
    <source>
        <dbReference type="EMBL" id="ABF40374.1"/>
    </source>
</evidence>
<dbReference type="eggNOG" id="COG0236">
    <property type="taxonomic scope" value="Bacteria"/>
</dbReference>
<protein>
    <recommendedName>
        <fullName evidence="1">Carrier domain-containing protein</fullName>
    </recommendedName>
</protein>
<reference evidence="2 3" key="1">
    <citation type="journal article" date="2009" name="Appl. Environ. Microbiol.">
        <title>Three genomes from the phylum Acidobacteria provide insight into the lifestyles of these microorganisms in soils.</title>
        <authorList>
            <person name="Ward N.L."/>
            <person name="Challacombe J.F."/>
            <person name="Janssen P.H."/>
            <person name="Henrissat B."/>
            <person name="Coutinho P.M."/>
            <person name="Wu M."/>
            <person name="Xie G."/>
            <person name="Haft D.H."/>
            <person name="Sait M."/>
            <person name="Badger J."/>
            <person name="Barabote R.D."/>
            <person name="Bradley B."/>
            <person name="Brettin T.S."/>
            <person name="Brinkac L.M."/>
            <person name="Bruce D."/>
            <person name="Creasy T."/>
            <person name="Daugherty S.C."/>
            <person name="Davidsen T.M."/>
            <person name="DeBoy R.T."/>
            <person name="Detter J.C."/>
            <person name="Dodson R.J."/>
            <person name="Durkin A.S."/>
            <person name="Ganapathy A."/>
            <person name="Gwinn-Giglio M."/>
            <person name="Han C.S."/>
            <person name="Khouri H."/>
            <person name="Kiss H."/>
            <person name="Kothari S.P."/>
            <person name="Madupu R."/>
            <person name="Nelson K.E."/>
            <person name="Nelson W.C."/>
            <person name="Paulsen I."/>
            <person name="Penn K."/>
            <person name="Ren Q."/>
            <person name="Rosovitz M.J."/>
            <person name="Selengut J.D."/>
            <person name="Shrivastava S."/>
            <person name="Sullivan S.A."/>
            <person name="Tapia R."/>
            <person name="Thompson L.S."/>
            <person name="Watkins K.L."/>
            <person name="Yang Q."/>
            <person name="Yu C."/>
            <person name="Zafar N."/>
            <person name="Zhou L."/>
            <person name="Kuske C.R."/>
        </authorList>
    </citation>
    <scope>NUCLEOTIDE SEQUENCE [LARGE SCALE GENOMIC DNA]</scope>
    <source>
        <strain evidence="2 3">Ellin345</strain>
    </source>
</reference>
<keyword evidence="3" id="KW-1185">Reference proteome</keyword>
<sequence length="87" mass="9708">MANYFDELSETIRAIIRERGDVPSELAPTTPILECGLDSLDIASLVARLEERYGVDPFSDDSLNEVPQNLGQMAALYEQTVSRQHPQ</sequence>
<dbReference type="AlphaFoldDB" id="Q1IRX6"/>
<dbReference type="EnsemblBacteria" id="ABF40374">
    <property type="protein sequence ID" value="ABF40374"/>
    <property type="gene ID" value="Acid345_1372"/>
</dbReference>
<accession>Q1IRX6</accession>
<dbReference type="EMBL" id="CP000360">
    <property type="protein sequence ID" value="ABF40374.1"/>
    <property type="molecule type" value="Genomic_DNA"/>
</dbReference>
<dbReference type="RefSeq" id="WP_011522176.1">
    <property type="nucleotide sequence ID" value="NC_008009.1"/>
</dbReference>
<dbReference type="InterPro" id="IPR036736">
    <property type="entry name" value="ACP-like_sf"/>
</dbReference>
<organism evidence="2 3">
    <name type="scientific">Koribacter versatilis (strain Ellin345)</name>
    <dbReference type="NCBI Taxonomy" id="204669"/>
    <lineage>
        <taxon>Bacteria</taxon>
        <taxon>Pseudomonadati</taxon>
        <taxon>Acidobacteriota</taxon>
        <taxon>Terriglobia</taxon>
        <taxon>Terriglobales</taxon>
        <taxon>Candidatus Korobacteraceae</taxon>
        <taxon>Candidatus Korobacter</taxon>
    </lineage>
</organism>
<dbReference type="PROSITE" id="PS50075">
    <property type="entry name" value="CARRIER"/>
    <property type="match status" value="1"/>
</dbReference>
<dbReference type="STRING" id="204669.Acid345_1372"/>
<proteinExistence type="predicted"/>
<dbReference type="KEGG" id="aba:Acid345_1372"/>
<gene>
    <name evidence="2" type="ordered locus">Acid345_1372</name>
</gene>
<dbReference type="Gene3D" id="1.10.1200.10">
    <property type="entry name" value="ACP-like"/>
    <property type="match status" value="1"/>
</dbReference>
<dbReference type="Proteomes" id="UP000002432">
    <property type="component" value="Chromosome"/>
</dbReference>
<evidence type="ECO:0000313" key="3">
    <source>
        <dbReference type="Proteomes" id="UP000002432"/>
    </source>
</evidence>
<dbReference type="OrthoDB" id="123083at2"/>
<dbReference type="Pfam" id="PF00550">
    <property type="entry name" value="PP-binding"/>
    <property type="match status" value="1"/>
</dbReference>
<dbReference type="HOGENOM" id="CLU_2479285_0_0_0"/>